<reference evidence="1" key="1">
    <citation type="journal article" date="2021" name="Environ. Microbiol.">
        <title>Gene family expansions and transcriptome signatures uncover fungal adaptations to wood decay.</title>
        <authorList>
            <person name="Hage H."/>
            <person name="Miyauchi S."/>
            <person name="Viragh M."/>
            <person name="Drula E."/>
            <person name="Min B."/>
            <person name="Chaduli D."/>
            <person name="Navarro D."/>
            <person name="Favel A."/>
            <person name="Norest M."/>
            <person name="Lesage-Meessen L."/>
            <person name="Balint B."/>
            <person name="Merenyi Z."/>
            <person name="de Eugenio L."/>
            <person name="Morin E."/>
            <person name="Martinez A.T."/>
            <person name="Baldrian P."/>
            <person name="Stursova M."/>
            <person name="Martinez M.J."/>
            <person name="Novotny C."/>
            <person name="Magnuson J.K."/>
            <person name="Spatafora J.W."/>
            <person name="Maurice S."/>
            <person name="Pangilinan J."/>
            <person name="Andreopoulos W."/>
            <person name="LaButti K."/>
            <person name="Hundley H."/>
            <person name="Na H."/>
            <person name="Kuo A."/>
            <person name="Barry K."/>
            <person name="Lipzen A."/>
            <person name="Henrissat B."/>
            <person name="Riley R."/>
            <person name="Ahrendt S."/>
            <person name="Nagy L.G."/>
            <person name="Grigoriev I.V."/>
            <person name="Martin F."/>
            <person name="Rosso M.N."/>
        </authorList>
    </citation>
    <scope>NUCLEOTIDE SEQUENCE</scope>
    <source>
        <strain evidence="1">CBS 384.51</strain>
    </source>
</reference>
<comment type="caution">
    <text evidence="1">The sequence shown here is derived from an EMBL/GenBank/DDBJ whole genome shotgun (WGS) entry which is preliminary data.</text>
</comment>
<evidence type="ECO:0000313" key="2">
    <source>
        <dbReference type="Proteomes" id="UP001055072"/>
    </source>
</evidence>
<name>A0ACB8TN50_9APHY</name>
<sequence length="158" mass="17523">MSCKYDFFPQVRMSVGASSHRRRGPRVSACRYTHTSIYKILTLPMSSRPYCELKNTRDSGRTFSKLRSSVSSPNYRVSYCVPVSKGSAICIPTNGFPLGIILLYLSSRLYVAVLRPYTLSIKTWMLCVHKLAPGAAVRVLNVVRGLYLAEPIAPGVSA</sequence>
<gene>
    <name evidence="1" type="ORF">BDY19DRAFT_662746</name>
</gene>
<proteinExistence type="predicted"/>
<protein>
    <submittedName>
        <fullName evidence="1">Uncharacterized protein</fullName>
    </submittedName>
</protein>
<evidence type="ECO:0000313" key="1">
    <source>
        <dbReference type="EMBL" id="KAI0083436.1"/>
    </source>
</evidence>
<dbReference type="Proteomes" id="UP001055072">
    <property type="component" value="Unassembled WGS sequence"/>
</dbReference>
<dbReference type="EMBL" id="MU274966">
    <property type="protein sequence ID" value="KAI0083436.1"/>
    <property type="molecule type" value="Genomic_DNA"/>
</dbReference>
<keyword evidence="2" id="KW-1185">Reference proteome</keyword>
<organism evidence="1 2">
    <name type="scientific">Irpex rosettiformis</name>
    <dbReference type="NCBI Taxonomy" id="378272"/>
    <lineage>
        <taxon>Eukaryota</taxon>
        <taxon>Fungi</taxon>
        <taxon>Dikarya</taxon>
        <taxon>Basidiomycota</taxon>
        <taxon>Agaricomycotina</taxon>
        <taxon>Agaricomycetes</taxon>
        <taxon>Polyporales</taxon>
        <taxon>Irpicaceae</taxon>
        <taxon>Irpex</taxon>
    </lineage>
</organism>
<accession>A0ACB8TN50</accession>